<accession>X0V1N2</accession>
<name>X0V1N2_9ZZZZ</name>
<organism evidence="1">
    <name type="scientific">marine sediment metagenome</name>
    <dbReference type="NCBI Taxonomy" id="412755"/>
    <lineage>
        <taxon>unclassified sequences</taxon>
        <taxon>metagenomes</taxon>
        <taxon>ecological metagenomes</taxon>
    </lineage>
</organism>
<dbReference type="GO" id="GO:0004553">
    <property type="term" value="F:hydrolase activity, hydrolyzing O-glycosyl compounds"/>
    <property type="evidence" value="ECO:0007669"/>
    <property type="project" value="InterPro"/>
</dbReference>
<dbReference type="Gene3D" id="1.10.1330.10">
    <property type="entry name" value="Dockerin domain"/>
    <property type="match status" value="1"/>
</dbReference>
<sequence>MSAFGTTSVDNEANAAMYDGIPAANYDKDQDSWFMDEFAGTNASVLVLNESPNFYEIESGTPPGETYGDLAHAYIVCTGDVAYTGQVARAQWWNVVGVLEVPPPGDANWDDYVDGLDYVVWSNNYQQTGAGWDGADYNGDGTTDGLDYVLWSNFYSPQPGGVVPEPACGVLLVLGILALRRRRA</sequence>
<evidence type="ECO:0008006" key="2">
    <source>
        <dbReference type="Google" id="ProtNLM"/>
    </source>
</evidence>
<comment type="caution">
    <text evidence="1">The sequence shown here is derived from an EMBL/GenBank/DDBJ whole genome shotgun (WGS) entry which is preliminary data.</text>
</comment>
<dbReference type="Pfam" id="PF00404">
    <property type="entry name" value="Dockerin_1"/>
    <property type="match status" value="1"/>
</dbReference>
<dbReference type="EMBL" id="BARS01010525">
    <property type="protein sequence ID" value="GAF94555.1"/>
    <property type="molecule type" value="Genomic_DNA"/>
</dbReference>
<gene>
    <name evidence="1" type="ORF">S01H1_19481</name>
</gene>
<dbReference type="SUPFAM" id="SSF63446">
    <property type="entry name" value="Type I dockerin domain"/>
    <property type="match status" value="1"/>
</dbReference>
<dbReference type="GO" id="GO:0000272">
    <property type="term" value="P:polysaccharide catabolic process"/>
    <property type="evidence" value="ECO:0007669"/>
    <property type="project" value="InterPro"/>
</dbReference>
<reference evidence="1" key="1">
    <citation type="journal article" date="2014" name="Front. Microbiol.">
        <title>High frequency of phylogenetically diverse reductive dehalogenase-homologous genes in deep subseafloor sedimentary metagenomes.</title>
        <authorList>
            <person name="Kawai M."/>
            <person name="Futagami T."/>
            <person name="Toyoda A."/>
            <person name="Takaki Y."/>
            <person name="Nishi S."/>
            <person name="Hori S."/>
            <person name="Arai W."/>
            <person name="Tsubouchi T."/>
            <person name="Morono Y."/>
            <person name="Uchiyama I."/>
            <person name="Ito T."/>
            <person name="Fujiyama A."/>
            <person name="Inagaki F."/>
            <person name="Takami H."/>
        </authorList>
    </citation>
    <scope>NUCLEOTIDE SEQUENCE</scope>
    <source>
        <strain evidence="1">Expedition CK06-06</strain>
    </source>
</reference>
<protein>
    <recommendedName>
        <fullName evidence="2">PEP-CTERM protein-sorting domain-containing protein</fullName>
    </recommendedName>
</protein>
<evidence type="ECO:0000313" key="1">
    <source>
        <dbReference type="EMBL" id="GAF94555.1"/>
    </source>
</evidence>
<dbReference type="AlphaFoldDB" id="X0V1N2"/>
<proteinExistence type="predicted"/>
<dbReference type="InterPro" id="IPR002105">
    <property type="entry name" value="Dockerin_1_rpt"/>
</dbReference>
<dbReference type="InterPro" id="IPR036439">
    <property type="entry name" value="Dockerin_dom_sf"/>
</dbReference>